<dbReference type="Proteomes" id="UP000325577">
    <property type="component" value="Linkage Group LG3"/>
</dbReference>
<gene>
    <name evidence="1" type="ORF">F0562_007771</name>
</gene>
<sequence length="180" mass="20243">MEARKQTSRTVGQGQLYCSGGSRAHPIDVHHHRHVAKAVLVQFWTLKAAPDGRQYLVTTSDRIFRLSKYDEGLFRYWAHCRSRDYFVDGGPEAVAMLAWTQEAWHRSTEDHPELNHALHFALPVVEPSSTSAQHSQSHCVVGLLEIVVMPNYKNSGYAEADEEVTKILEALEVCTSPSLS</sequence>
<protein>
    <submittedName>
        <fullName evidence="1">Uncharacterized protein</fullName>
    </submittedName>
</protein>
<dbReference type="AlphaFoldDB" id="A0A5J5A7A1"/>
<dbReference type="PANTHER" id="PTHR32002:SF35">
    <property type="entry name" value="PROTEIN NLP6"/>
    <property type="match status" value="1"/>
</dbReference>
<dbReference type="EMBL" id="CM018046">
    <property type="protein sequence ID" value="KAA8526129.1"/>
    <property type="molecule type" value="Genomic_DNA"/>
</dbReference>
<evidence type="ECO:0000313" key="1">
    <source>
        <dbReference type="EMBL" id="KAA8526129.1"/>
    </source>
</evidence>
<reference evidence="1 2" key="1">
    <citation type="submission" date="2019-09" db="EMBL/GenBank/DDBJ databases">
        <title>A chromosome-level genome assembly of the Chinese tupelo Nyssa sinensis.</title>
        <authorList>
            <person name="Yang X."/>
            <person name="Kang M."/>
            <person name="Yang Y."/>
            <person name="Xiong H."/>
            <person name="Wang M."/>
            <person name="Zhang Z."/>
            <person name="Wang Z."/>
            <person name="Wu H."/>
            <person name="Ma T."/>
            <person name="Liu J."/>
            <person name="Xi Z."/>
        </authorList>
    </citation>
    <scope>NUCLEOTIDE SEQUENCE [LARGE SCALE GENOMIC DNA]</scope>
    <source>
        <strain evidence="1">J267</strain>
        <tissue evidence="1">Leaf</tissue>
    </source>
</reference>
<name>A0A5J5A7A1_9ASTE</name>
<keyword evidence="2" id="KW-1185">Reference proteome</keyword>
<accession>A0A5J5A7A1</accession>
<dbReference type="GO" id="GO:0003700">
    <property type="term" value="F:DNA-binding transcription factor activity"/>
    <property type="evidence" value="ECO:0007669"/>
    <property type="project" value="InterPro"/>
</dbReference>
<dbReference type="InterPro" id="IPR045012">
    <property type="entry name" value="NLP"/>
</dbReference>
<organism evidence="1 2">
    <name type="scientific">Nyssa sinensis</name>
    <dbReference type="NCBI Taxonomy" id="561372"/>
    <lineage>
        <taxon>Eukaryota</taxon>
        <taxon>Viridiplantae</taxon>
        <taxon>Streptophyta</taxon>
        <taxon>Embryophyta</taxon>
        <taxon>Tracheophyta</taxon>
        <taxon>Spermatophyta</taxon>
        <taxon>Magnoliopsida</taxon>
        <taxon>eudicotyledons</taxon>
        <taxon>Gunneridae</taxon>
        <taxon>Pentapetalae</taxon>
        <taxon>asterids</taxon>
        <taxon>Cornales</taxon>
        <taxon>Nyssaceae</taxon>
        <taxon>Nyssa</taxon>
    </lineage>
</organism>
<evidence type="ECO:0000313" key="2">
    <source>
        <dbReference type="Proteomes" id="UP000325577"/>
    </source>
</evidence>
<dbReference type="PANTHER" id="PTHR32002">
    <property type="entry name" value="PROTEIN NLP8"/>
    <property type="match status" value="1"/>
</dbReference>
<proteinExistence type="predicted"/>